<dbReference type="RefSeq" id="XP_028887482.1">
    <property type="nucleotide sequence ID" value="XM_029020974.1"/>
</dbReference>
<reference evidence="2 3" key="1">
    <citation type="submission" date="2017-03" db="EMBL/GenBank/DDBJ databases">
        <title>An alternative strategy for trypanosome survival in the mammalian bloodstream revealed through genome and transcriptome analysis of the ubiquitous bovine parasite Trypanosoma (Megatrypanum) theileri.</title>
        <authorList>
            <person name="Kelly S."/>
            <person name="Ivens A."/>
            <person name="Mott A."/>
            <person name="O'Neill E."/>
            <person name="Emms D."/>
            <person name="Macleod O."/>
            <person name="Voorheis P."/>
            <person name="Matthews J."/>
            <person name="Matthews K."/>
            <person name="Carrington M."/>
        </authorList>
    </citation>
    <scope>NUCLEOTIDE SEQUENCE [LARGE SCALE GENOMIC DNA]</scope>
    <source>
        <strain evidence="2">Edinburgh</strain>
    </source>
</reference>
<feature type="region of interest" description="Disordered" evidence="1">
    <location>
        <begin position="1"/>
        <end position="106"/>
    </location>
</feature>
<protein>
    <submittedName>
        <fullName evidence="2">Uncharacterized protein</fullName>
    </submittedName>
</protein>
<feature type="compositionally biased region" description="Low complexity" evidence="1">
    <location>
        <begin position="90"/>
        <end position="104"/>
    </location>
</feature>
<evidence type="ECO:0000313" key="3">
    <source>
        <dbReference type="Proteomes" id="UP000192257"/>
    </source>
</evidence>
<evidence type="ECO:0000313" key="2">
    <source>
        <dbReference type="EMBL" id="ORC93416.1"/>
    </source>
</evidence>
<comment type="caution">
    <text evidence="2">The sequence shown here is derived from an EMBL/GenBank/DDBJ whole genome shotgun (WGS) entry which is preliminary data.</text>
</comment>
<feature type="compositionally biased region" description="Low complexity" evidence="1">
    <location>
        <begin position="73"/>
        <end position="82"/>
    </location>
</feature>
<feature type="compositionally biased region" description="Polar residues" evidence="1">
    <location>
        <begin position="16"/>
        <end position="26"/>
    </location>
</feature>
<dbReference type="Proteomes" id="UP000192257">
    <property type="component" value="Unassembled WGS sequence"/>
</dbReference>
<dbReference type="GeneID" id="39980754"/>
<feature type="region of interest" description="Disordered" evidence="1">
    <location>
        <begin position="205"/>
        <end position="234"/>
    </location>
</feature>
<dbReference type="AlphaFoldDB" id="A0A1X0P921"/>
<sequence length="368" mass="39833">METELARMLQDINWEGFQQNGESVTGSAPAKSSPLQQKSAFPHSEGNSVRGRNVSVPTEGLVDDSALLPTSIPMQQQQQQQQHPPPPPQQQQQPQQLPTMQMPPAGGGYYVNPAAFQAMNMAQAAGRAQVQAQPMMFAQPNGQMMYVRMPYYQQSPYQHGHAPQQMYPAPQNLYYPTTYFMQPSADGSIMHTVPQAVQCFAPPKQFARGGTAGTQPPPPPPPPATPQQQQLQQQQQQLVDVNDAQGGFVCLLPGTQLPQGMPFFPYGVRPTHCFATAPAREHSSEPPQYNVAVAQMTSQFVGTAVGTELDESMPARENKQNTNTLACTSSEHSNFVPDNALGSNLHVTPGNDGVSPVSLQGSDGVMNA</sequence>
<accession>A0A1X0P921</accession>
<dbReference type="EMBL" id="NBCO01000001">
    <property type="protein sequence ID" value="ORC93416.1"/>
    <property type="molecule type" value="Genomic_DNA"/>
</dbReference>
<evidence type="ECO:0000256" key="1">
    <source>
        <dbReference type="SAM" id="MobiDB-lite"/>
    </source>
</evidence>
<name>A0A1X0P921_9TRYP</name>
<feature type="region of interest" description="Disordered" evidence="1">
    <location>
        <begin position="338"/>
        <end position="368"/>
    </location>
</feature>
<proteinExistence type="predicted"/>
<dbReference type="OrthoDB" id="250101at2759"/>
<gene>
    <name evidence="2" type="ORF">TM35_000012930</name>
</gene>
<feature type="compositionally biased region" description="Pro residues" evidence="1">
    <location>
        <begin position="215"/>
        <end position="225"/>
    </location>
</feature>
<organism evidence="2 3">
    <name type="scientific">Trypanosoma theileri</name>
    <dbReference type="NCBI Taxonomy" id="67003"/>
    <lineage>
        <taxon>Eukaryota</taxon>
        <taxon>Discoba</taxon>
        <taxon>Euglenozoa</taxon>
        <taxon>Kinetoplastea</taxon>
        <taxon>Metakinetoplastina</taxon>
        <taxon>Trypanosomatida</taxon>
        <taxon>Trypanosomatidae</taxon>
        <taxon>Trypanosoma</taxon>
    </lineage>
</organism>
<keyword evidence="3" id="KW-1185">Reference proteome</keyword>
<dbReference type="VEuPathDB" id="TriTrypDB:TM35_000012930"/>